<dbReference type="Pfam" id="PF00501">
    <property type="entry name" value="AMP-binding"/>
    <property type="match status" value="1"/>
</dbReference>
<reference evidence="4 7" key="2">
    <citation type="submission" date="2021-03" db="EMBL/GenBank/DDBJ databases">
        <title>Whole genome shotgun sequence of Salinispora arenicola NBRC 105043.</title>
        <authorList>
            <person name="Komaki H."/>
            <person name="Tamura T."/>
        </authorList>
    </citation>
    <scope>NUCLEOTIDE SEQUENCE [LARGE SCALE GENOMIC DNA]</scope>
    <source>
        <strain evidence="4 7">NBRC 105043</strain>
    </source>
</reference>
<dbReference type="GO" id="GO:0043041">
    <property type="term" value="P:amino acid activation for nonribosomal peptide biosynthetic process"/>
    <property type="evidence" value="ECO:0007669"/>
    <property type="project" value="TreeGrafter"/>
</dbReference>
<evidence type="ECO:0000256" key="1">
    <source>
        <dbReference type="ARBA" id="ARBA00001957"/>
    </source>
</evidence>
<dbReference type="PANTHER" id="PTHR45527:SF1">
    <property type="entry name" value="FATTY ACID SYNTHASE"/>
    <property type="match status" value="1"/>
</dbReference>
<dbReference type="GO" id="GO:0005737">
    <property type="term" value="C:cytoplasm"/>
    <property type="evidence" value="ECO:0007669"/>
    <property type="project" value="TreeGrafter"/>
</dbReference>
<dbReference type="Pfam" id="PF00668">
    <property type="entry name" value="Condensation"/>
    <property type="match status" value="2"/>
</dbReference>
<dbReference type="InterPro" id="IPR001242">
    <property type="entry name" value="Condensation_dom"/>
</dbReference>
<dbReference type="SUPFAM" id="SSF47336">
    <property type="entry name" value="ACP-like"/>
    <property type="match status" value="1"/>
</dbReference>
<dbReference type="GO" id="GO:0044550">
    <property type="term" value="P:secondary metabolite biosynthetic process"/>
    <property type="evidence" value="ECO:0007669"/>
    <property type="project" value="TreeGrafter"/>
</dbReference>
<dbReference type="Pfam" id="PF00550">
    <property type="entry name" value="PP-binding"/>
    <property type="match status" value="1"/>
</dbReference>
<name>A0A542XT57_SALAC</name>
<comment type="cofactor">
    <cofactor evidence="1">
        <name>pantetheine 4'-phosphate</name>
        <dbReference type="ChEBI" id="CHEBI:47942"/>
    </cofactor>
</comment>
<dbReference type="InterPro" id="IPR025110">
    <property type="entry name" value="AMP-bd_C"/>
</dbReference>
<dbReference type="Gene3D" id="3.30.559.30">
    <property type="entry name" value="Nonribosomal peptide synthetase, condensation domain"/>
    <property type="match status" value="1"/>
</dbReference>
<evidence type="ECO:0000313" key="6">
    <source>
        <dbReference type="Proteomes" id="UP000315983"/>
    </source>
</evidence>
<dbReference type="SUPFAM" id="SSF56801">
    <property type="entry name" value="Acetyl-CoA synthetase-like"/>
    <property type="match status" value="1"/>
</dbReference>
<feature type="region of interest" description="Disordered" evidence="2">
    <location>
        <begin position="612"/>
        <end position="634"/>
    </location>
</feature>
<dbReference type="AlphaFoldDB" id="A0A542XT57"/>
<evidence type="ECO:0000313" key="5">
    <source>
        <dbReference type="EMBL" id="TQL39026.1"/>
    </source>
</evidence>
<dbReference type="GO" id="GO:0003824">
    <property type="term" value="F:catalytic activity"/>
    <property type="evidence" value="ECO:0007669"/>
    <property type="project" value="InterPro"/>
</dbReference>
<reference evidence="5 6" key="1">
    <citation type="submission" date="2019-06" db="EMBL/GenBank/DDBJ databases">
        <title>Sequencing the genomes of 1000 actinobacteria strains.</title>
        <authorList>
            <person name="Klenk H.-P."/>
        </authorList>
    </citation>
    <scope>NUCLEOTIDE SEQUENCE [LARGE SCALE GENOMIC DNA]</scope>
    <source>
        <strain evidence="5 6">DSM 44819</strain>
    </source>
</reference>
<dbReference type="EMBL" id="VFOL01000001">
    <property type="protein sequence ID" value="TQL39026.1"/>
    <property type="molecule type" value="Genomic_DNA"/>
</dbReference>
<dbReference type="PROSITE" id="PS50075">
    <property type="entry name" value="CARRIER"/>
    <property type="match status" value="1"/>
</dbReference>
<feature type="compositionally biased region" description="Low complexity" evidence="2">
    <location>
        <begin position="614"/>
        <end position="627"/>
    </location>
</feature>
<dbReference type="Gene3D" id="3.40.50.12780">
    <property type="entry name" value="N-terminal domain of ligase-like"/>
    <property type="match status" value="1"/>
</dbReference>
<dbReference type="Proteomes" id="UP000677457">
    <property type="component" value="Unassembled WGS sequence"/>
</dbReference>
<organism evidence="5 6">
    <name type="scientific">Salinispora arenicola</name>
    <dbReference type="NCBI Taxonomy" id="168697"/>
    <lineage>
        <taxon>Bacteria</taxon>
        <taxon>Bacillati</taxon>
        <taxon>Actinomycetota</taxon>
        <taxon>Actinomycetes</taxon>
        <taxon>Micromonosporales</taxon>
        <taxon>Micromonosporaceae</taxon>
        <taxon>Salinispora</taxon>
    </lineage>
</organism>
<evidence type="ECO:0000256" key="2">
    <source>
        <dbReference type="SAM" id="MobiDB-lite"/>
    </source>
</evidence>
<protein>
    <submittedName>
        <fullName evidence="5">Amino acid adenylation domain-containing protein</fullName>
    </submittedName>
</protein>
<dbReference type="InterPro" id="IPR045851">
    <property type="entry name" value="AMP-bd_C_sf"/>
</dbReference>
<evidence type="ECO:0000259" key="3">
    <source>
        <dbReference type="PROSITE" id="PS50075"/>
    </source>
</evidence>
<dbReference type="InterPro" id="IPR023213">
    <property type="entry name" value="CAT-like_dom_sf"/>
</dbReference>
<dbReference type="PANTHER" id="PTHR45527">
    <property type="entry name" value="NONRIBOSOMAL PEPTIDE SYNTHETASE"/>
    <property type="match status" value="1"/>
</dbReference>
<dbReference type="Pfam" id="PF13193">
    <property type="entry name" value="AMP-binding_C"/>
    <property type="match status" value="1"/>
</dbReference>
<dbReference type="SUPFAM" id="SSF52777">
    <property type="entry name" value="CoA-dependent acyltransferases"/>
    <property type="match status" value="2"/>
</dbReference>
<dbReference type="GO" id="GO:0008610">
    <property type="term" value="P:lipid biosynthetic process"/>
    <property type="evidence" value="ECO:0007669"/>
    <property type="project" value="UniProtKB-ARBA"/>
</dbReference>
<dbReference type="GO" id="GO:0031177">
    <property type="term" value="F:phosphopantetheine binding"/>
    <property type="evidence" value="ECO:0007669"/>
    <property type="project" value="TreeGrafter"/>
</dbReference>
<dbReference type="EMBL" id="BOQM01000028">
    <property type="protein sequence ID" value="GIM86841.1"/>
    <property type="molecule type" value="Genomic_DNA"/>
</dbReference>
<dbReference type="CDD" id="cd05930">
    <property type="entry name" value="A_NRPS"/>
    <property type="match status" value="1"/>
</dbReference>
<feature type="region of interest" description="Disordered" evidence="2">
    <location>
        <begin position="995"/>
        <end position="1021"/>
    </location>
</feature>
<dbReference type="InterPro" id="IPR009081">
    <property type="entry name" value="PP-bd_ACP"/>
</dbReference>
<dbReference type="Proteomes" id="UP000315983">
    <property type="component" value="Unassembled WGS sequence"/>
</dbReference>
<evidence type="ECO:0000313" key="4">
    <source>
        <dbReference type="EMBL" id="GIM86841.1"/>
    </source>
</evidence>
<gene>
    <name evidence="5" type="ORF">FB564_4246</name>
    <name evidence="4" type="ORF">Sar04_35770</name>
</gene>
<feature type="domain" description="Carrier" evidence="3">
    <location>
        <begin position="1017"/>
        <end position="1092"/>
    </location>
</feature>
<sequence>MHTFRVSGMTAEPATSPRPWEAWWFLSSLLPDAPVGWQHRRYRVTGPVDLHALHAAWRVVLARHRFLRTNLVERDGRPTAVVKPVPAHSSFTVTDLARADQGDATGDAERRCASAIAATADLAHDPLARLRVFRWHAAGFDILLSTHATVANVPSTDRLVTELSEAYGNLLRGSVDGSFGAGDRRTDPERLAGDDPDMLVARTQRLTPPPPPLDLPTDRTRPPAIPWRAATLRFDWGTAAGRVLHAGCQSEGTSPLGALAAAFLVLLGRHNGTDRVALATPADLPPTAPNERIGPFTNLLLVAGDLSGEPTFREVLRRTDREVADALRCRGVPLRHVVRELTVDLDRNPHRLPLTDAVLVLRGLPEAELRLTGATVRREPVPEAATVADLVLTVDRVEPTLTGSLTYRAELFESATAVGLLGQLRTLLLAGFAAPATPVGALPLDPSPIDVPGPGLTTVSAHIAGGRHGSAESKADAGRTGVPPAEAVLATVHRHGTTWGEQHAVVGPDDALTYRQLSAEAATVAARLTAGGGVVGTPVAVRMTPGPRQIAASLGVWRAGAHLTWLGTGPADERSRMVLAALRPSRLLLDRSPIDDDLARWYRDELGGTAEDISTATSDTPDGTTTSIAPADTTDEDASVLELAAYTAFTSGSTGRPKGVTQTHAALTQFVTWFSDTFDLRRGSRVAQWVTPEHDPSLCEVFATLLGGGTVYSVPARIRTHPEKLVDWLAAEQITFLQTVPSFARELVKAITARGGPTGAGPSGLPELRWLVLMGEAVSGELVNDIRIVLPTTRLANVYGPTETIAATWHEIVEPADGVVPIGQPIPGREVLVLDDHDRPCPTGVTGQLVVASPYVAAGYLNPEDNGSAFAPVPTLTPDDTAALRWYRTGDLGRRRWDGALEFRGRRDLQVKLYGNRLELTDVEAALAGHSSVTECAVLPVTGADGLVTELVAFVVPRGTAGSAAEWRAHLRRRFGPALAQISIVPMRGPLPRNVGGKVDRRRLPTPRRGLRQPERGPSGDVEEALAGIWATLLGTPPRDVRDDFFARGGHSLQLPVLAALVRHQFGRNVSLADLYANPSLAGMASLVNAARTSGRDHNSRPHGTRSEI</sequence>
<dbReference type="InterPro" id="IPR036736">
    <property type="entry name" value="ACP-like_sf"/>
</dbReference>
<dbReference type="Gene3D" id="3.30.559.10">
    <property type="entry name" value="Chloramphenicol acetyltransferase-like domain"/>
    <property type="match status" value="1"/>
</dbReference>
<dbReference type="InterPro" id="IPR000873">
    <property type="entry name" value="AMP-dep_synth/lig_dom"/>
</dbReference>
<dbReference type="Gene3D" id="3.40.50.1820">
    <property type="entry name" value="alpha/beta hydrolase"/>
    <property type="match status" value="1"/>
</dbReference>
<comment type="caution">
    <text evidence="5">The sequence shown here is derived from an EMBL/GenBank/DDBJ whole genome shotgun (WGS) entry which is preliminary data.</text>
</comment>
<dbReference type="InterPro" id="IPR029058">
    <property type="entry name" value="AB_hydrolase_fold"/>
</dbReference>
<accession>A0A542XT57</accession>
<evidence type="ECO:0000313" key="7">
    <source>
        <dbReference type="Proteomes" id="UP000677457"/>
    </source>
</evidence>
<keyword evidence="7" id="KW-1185">Reference proteome</keyword>
<dbReference type="InterPro" id="IPR042099">
    <property type="entry name" value="ANL_N_sf"/>
</dbReference>
<proteinExistence type="predicted"/>
<dbReference type="Gene3D" id="3.30.300.30">
    <property type="match status" value="1"/>
</dbReference>